<sequence length="286" mass="32838">MCGFECVVPSVQPHVMIKSPFKHVCNPVPCLMRPRSCFHKFIEDVSEFYVSYPRSYSLLIDEPERCQQGAPFLVLVVPVSPGDRTSRDAIRDTWGGRWSASGREVQLYFLLGSIAEGNETQLDRSESRIHHDIVQGDFVDSYRNLTLKTMLMLEWLSSHCPDSAYAMKLLSTAPRRSYVSGMVQHRAEVQRDTRSKWYLPSSRILQVSARVRALYIEDVYVGLCLRELGVAPRLSHMFKAGLPGFLIPRCYWTDIITTIMRDSEQLLETWETYQKQLGSVRELGFC</sequence>
<evidence type="ECO:0000313" key="11">
    <source>
        <dbReference type="Ensembl" id="ENSNMLP00000003252.1"/>
    </source>
</evidence>
<dbReference type="PANTHER" id="PTHR11214">
    <property type="entry name" value="BETA-1,3-N-ACETYLGLUCOSAMINYLTRANSFERASE"/>
    <property type="match status" value="1"/>
</dbReference>
<keyword evidence="12" id="KW-1185">Reference proteome</keyword>
<dbReference type="Proteomes" id="UP000694523">
    <property type="component" value="Unplaced"/>
</dbReference>
<dbReference type="GO" id="GO:0000139">
    <property type="term" value="C:Golgi membrane"/>
    <property type="evidence" value="ECO:0007669"/>
    <property type="project" value="UniProtKB-SubCell"/>
</dbReference>
<dbReference type="GO" id="GO:0006493">
    <property type="term" value="P:protein O-linked glycosylation"/>
    <property type="evidence" value="ECO:0007669"/>
    <property type="project" value="TreeGrafter"/>
</dbReference>
<evidence type="ECO:0000256" key="8">
    <source>
        <dbReference type="ARBA" id="ARBA00023034"/>
    </source>
</evidence>
<name>A0A8C6S8I6_9GOBI</name>
<evidence type="ECO:0000256" key="4">
    <source>
        <dbReference type="ARBA" id="ARBA00022679"/>
    </source>
</evidence>
<evidence type="ECO:0000256" key="10">
    <source>
        <dbReference type="RuleBase" id="RU363063"/>
    </source>
</evidence>
<keyword evidence="6" id="KW-0735">Signal-anchor</keyword>
<dbReference type="Ensembl" id="ENSNMLT00000003730.1">
    <property type="protein sequence ID" value="ENSNMLP00000003252.1"/>
    <property type="gene ID" value="ENSNMLG00000002351.1"/>
</dbReference>
<evidence type="ECO:0000256" key="3">
    <source>
        <dbReference type="ARBA" id="ARBA00022676"/>
    </source>
</evidence>
<comment type="subcellular location">
    <subcellularLocation>
        <location evidence="1 10">Golgi apparatus membrane</location>
        <topology evidence="1 10">Single-pass type II membrane protein</topology>
    </subcellularLocation>
</comment>
<evidence type="ECO:0000313" key="12">
    <source>
        <dbReference type="Proteomes" id="UP000694523"/>
    </source>
</evidence>
<keyword evidence="9" id="KW-0472">Membrane</keyword>
<evidence type="ECO:0000256" key="7">
    <source>
        <dbReference type="ARBA" id="ARBA00022989"/>
    </source>
</evidence>
<evidence type="ECO:0000256" key="1">
    <source>
        <dbReference type="ARBA" id="ARBA00004323"/>
    </source>
</evidence>
<evidence type="ECO:0000256" key="5">
    <source>
        <dbReference type="ARBA" id="ARBA00022692"/>
    </source>
</evidence>
<evidence type="ECO:0000256" key="6">
    <source>
        <dbReference type="ARBA" id="ARBA00022968"/>
    </source>
</evidence>
<dbReference type="InterPro" id="IPR002659">
    <property type="entry name" value="Glyco_trans_31"/>
</dbReference>
<dbReference type="PANTHER" id="PTHR11214:SF115">
    <property type="entry name" value="HEXOSYLTRANSFERASE"/>
    <property type="match status" value="1"/>
</dbReference>
<dbReference type="EC" id="2.4.1.-" evidence="10"/>
<dbReference type="Pfam" id="PF01762">
    <property type="entry name" value="Galactosyl_T"/>
    <property type="match status" value="1"/>
</dbReference>
<keyword evidence="8 10" id="KW-0333">Golgi apparatus</keyword>
<keyword evidence="5" id="KW-0812">Transmembrane</keyword>
<dbReference type="AlphaFoldDB" id="A0A8C6S8I6"/>
<protein>
    <recommendedName>
        <fullName evidence="10">Hexosyltransferase</fullName>
        <ecNumber evidence="10">2.4.1.-</ecNumber>
    </recommendedName>
</protein>
<proteinExistence type="inferred from homology"/>
<dbReference type="GO" id="GO:0008499">
    <property type="term" value="F:N-acetyl-beta-D-glucosaminide beta-(1,3)-galactosyltransferase activity"/>
    <property type="evidence" value="ECO:0007669"/>
    <property type="project" value="TreeGrafter"/>
</dbReference>
<comment type="similarity">
    <text evidence="2 10">Belongs to the glycosyltransferase 31 family.</text>
</comment>
<reference evidence="11" key="2">
    <citation type="submission" date="2025-09" db="UniProtKB">
        <authorList>
            <consortium name="Ensembl"/>
        </authorList>
    </citation>
    <scope>IDENTIFICATION</scope>
</reference>
<accession>A0A8C6S8I6</accession>
<evidence type="ECO:0000256" key="2">
    <source>
        <dbReference type="ARBA" id="ARBA00008661"/>
    </source>
</evidence>
<keyword evidence="3 10" id="KW-0328">Glycosyltransferase</keyword>
<reference evidence="11" key="1">
    <citation type="submission" date="2025-08" db="UniProtKB">
        <authorList>
            <consortium name="Ensembl"/>
        </authorList>
    </citation>
    <scope>IDENTIFICATION</scope>
</reference>
<keyword evidence="4" id="KW-0808">Transferase</keyword>
<evidence type="ECO:0000256" key="9">
    <source>
        <dbReference type="ARBA" id="ARBA00023136"/>
    </source>
</evidence>
<keyword evidence="7" id="KW-1133">Transmembrane helix</keyword>
<organism evidence="11 12">
    <name type="scientific">Neogobius melanostomus</name>
    <name type="common">round goby</name>
    <dbReference type="NCBI Taxonomy" id="47308"/>
    <lineage>
        <taxon>Eukaryota</taxon>
        <taxon>Metazoa</taxon>
        <taxon>Chordata</taxon>
        <taxon>Craniata</taxon>
        <taxon>Vertebrata</taxon>
        <taxon>Euteleostomi</taxon>
        <taxon>Actinopterygii</taxon>
        <taxon>Neopterygii</taxon>
        <taxon>Teleostei</taxon>
        <taxon>Neoteleostei</taxon>
        <taxon>Acanthomorphata</taxon>
        <taxon>Gobiaria</taxon>
        <taxon>Gobiiformes</taxon>
        <taxon>Gobioidei</taxon>
        <taxon>Gobiidae</taxon>
        <taxon>Benthophilinae</taxon>
        <taxon>Neogobiini</taxon>
        <taxon>Neogobius</taxon>
    </lineage>
</organism>